<evidence type="ECO:0000256" key="3">
    <source>
        <dbReference type="ARBA" id="ARBA00022525"/>
    </source>
</evidence>
<dbReference type="GO" id="GO:0034375">
    <property type="term" value="P:high-density lipoprotein particle remodeling"/>
    <property type="evidence" value="ECO:0007669"/>
    <property type="project" value="TreeGrafter"/>
</dbReference>
<proteinExistence type="inferred from homology"/>
<dbReference type="SUPFAM" id="SSF55394">
    <property type="entry name" value="Bactericidal permeability-increasing protein, BPI"/>
    <property type="match status" value="1"/>
</dbReference>
<dbReference type="GO" id="GO:0031210">
    <property type="term" value="F:phosphatidylcholine binding"/>
    <property type="evidence" value="ECO:0007669"/>
    <property type="project" value="TreeGrafter"/>
</dbReference>
<dbReference type="GO" id="GO:0015485">
    <property type="term" value="F:cholesterol binding"/>
    <property type="evidence" value="ECO:0007669"/>
    <property type="project" value="TreeGrafter"/>
</dbReference>
<dbReference type="GO" id="GO:0008203">
    <property type="term" value="P:cholesterol metabolic process"/>
    <property type="evidence" value="ECO:0007669"/>
    <property type="project" value="TreeGrafter"/>
</dbReference>
<evidence type="ECO:0000256" key="1">
    <source>
        <dbReference type="ARBA" id="ARBA00004613"/>
    </source>
</evidence>
<dbReference type="OrthoDB" id="9940758at2759"/>
<dbReference type="InterPro" id="IPR017943">
    <property type="entry name" value="Bactericidal_perm-incr_a/b_dom"/>
</dbReference>
<feature type="non-terminal residue" evidence="6">
    <location>
        <position position="176"/>
    </location>
</feature>
<dbReference type="InterPro" id="IPR017942">
    <property type="entry name" value="Lipid-bd_serum_glycop_N"/>
</dbReference>
<dbReference type="AlphaFoldDB" id="A0A401QBF9"/>
<dbReference type="GO" id="GO:0006641">
    <property type="term" value="P:triglyceride metabolic process"/>
    <property type="evidence" value="ECO:0007669"/>
    <property type="project" value="TreeGrafter"/>
</dbReference>
<dbReference type="GO" id="GO:0070328">
    <property type="term" value="P:triglyceride homeostasis"/>
    <property type="evidence" value="ECO:0007669"/>
    <property type="project" value="TreeGrafter"/>
</dbReference>
<organism evidence="6 7">
    <name type="scientific">Scyliorhinus torazame</name>
    <name type="common">Cloudy catshark</name>
    <name type="synonym">Catulus torazame</name>
    <dbReference type="NCBI Taxonomy" id="75743"/>
    <lineage>
        <taxon>Eukaryota</taxon>
        <taxon>Metazoa</taxon>
        <taxon>Chordata</taxon>
        <taxon>Craniata</taxon>
        <taxon>Vertebrata</taxon>
        <taxon>Chondrichthyes</taxon>
        <taxon>Elasmobranchii</taxon>
        <taxon>Galeomorphii</taxon>
        <taxon>Galeoidea</taxon>
        <taxon>Carcharhiniformes</taxon>
        <taxon>Scyliorhinidae</taxon>
        <taxon>Scyliorhinus</taxon>
    </lineage>
</organism>
<dbReference type="GO" id="GO:0017129">
    <property type="term" value="F:triglyceride binding"/>
    <property type="evidence" value="ECO:0007669"/>
    <property type="project" value="TreeGrafter"/>
</dbReference>
<name>A0A401QBF9_SCYTO</name>
<dbReference type="GO" id="GO:0042632">
    <property type="term" value="P:cholesterol homeostasis"/>
    <property type="evidence" value="ECO:0007669"/>
    <property type="project" value="TreeGrafter"/>
</dbReference>
<dbReference type="GO" id="GO:0046470">
    <property type="term" value="P:phosphatidylcholine metabolic process"/>
    <property type="evidence" value="ECO:0007669"/>
    <property type="project" value="TreeGrafter"/>
</dbReference>
<dbReference type="GO" id="GO:0034197">
    <property type="term" value="P:triglyceride transport"/>
    <property type="evidence" value="ECO:0007669"/>
    <property type="project" value="TreeGrafter"/>
</dbReference>
<dbReference type="OMA" id="IEPPSCH"/>
<feature type="domain" description="Lipid-binding serum glycoprotein N-terminal" evidence="5">
    <location>
        <begin position="17"/>
        <end position="176"/>
    </location>
</feature>
<dbReference type="Pfam" id="PF01273">
    <property type="entry name" value="LBP_BPI_CETP"/>
    <property type="match status" value="1"/>
</dbReference>
<keyword evidence="4" id="KW-0325">Glycoprotein</keyword>
<evidence type="ECO:0000256" key="2">
    <source>
        <dbReference type="ARBA" id="ARBA00007292"/>
    </source>
</evidence>
<dbReference type="GO" id="GO:0043691">
    <property type="term" value="P:reverse cholesterol transport"/>
    <property type="evidence" value="ECO:0007669"/>
    <property type="project" value="InterPro"/>
</dbReference>
<comment type="similarity">
    <text evidence="2">Belongs to the BPI/LBP/Plunc superfamily. BPI/LBP family.</text>
</comment>
<keyword evidence="3" id="KW-0964">Secreted</keyword>
<dbReference type="GO" id="GO:0005548">
    <property type="term" value="F:phospholipid transporter activity"/>
    <property type="evidence" value="ECO:0007669"/>
    <property type="project" value="TreeGrafter"/>
</dbReference>
<gene>
    <name evidence="6" type="ORF">scyTo_0021702</name>
</gene>
<dbReference type="InterPro" id="IPR017130">
    <property type="entry name" value="Cholesteryl_ester_transfer"/>
</dbReference>
<dbReference type="GO" id="GO:0034364">
    <property type="term" value="C:high-density lipoprotein particle"/>
    <property type="evidence" value="ECO:0007669"/>
    <property type="project" value="InterPro"/>
</dbReference>
<evidence type="ECO:0000313" key="6">
    <source>
        <dbReference type="EMBL" id="GCB82719.1"/>
    </source>
</evidence>
<dbReference type="STRING" id="75743.A0A401QBF9"/>
<sequence length="176" mass="19930">MQRTGIVCRLTKDAGLVLNQETSDVIQATFRHASFPNIEGEQSILFLGSVSYIFKNLQIDNMSVEKSDVNFSDEKGILIDIRNVAANFRGTMNYAYSSWLLNLNHSLDFEIESQTDLNLALTLACDNGRIVVTVSDCLLNFDKLMLQIQSHNQTSWIQQLFTDFVSFTLRHTVKGQ</sequence>
<dbReference type="EMBL" id="BFAA01019779">
    <property type="protein sequence ID" value="GCB82719.1"/>
    <property type="molecule type" value="Genomic_DNA"/>
</dbReference>
<dbReference type="GO" id="GO:0034374">
    <property type="term" value="P:low-density lipoprotein particle remodeling"/>
    <property type="evidence" value="ECO:0007669"/>
    <property type="project" value="TreeGrafter"/>
</dbReference>
<dbReference type="GO" id="GO:0034372">
    <property type="term" value="P:very-low-density lipoprotein particle remodeling"/>
    <property type="evidence" value="ECO:0007669"/>
    <property type="project" value="TreeGrafter"/>
</dbReference>
<evidence type="ECO:0000313" key="7">
    <source>
        <dbReference type="Proteomes" id="UP000288216"/>
    </source>
</evidence>
<comment type="caution">
    <text evidence="6">The sequence shown here is derived from an EMBL/GenBank/DDBJ whole genome shotgun (WGS) entry which is preliminary data.</text>
</comment>
<comment type="subcellular location">
    <subcellularLocation>
        <location evidence="1">Secreted</location>
    </subcellularLocation>
</comment>
<evidence type="ECO:0000259" key="5">
    <source>
        <dbReference type="Pfam" id="PF01273"/>
    </source>
</evidence>
<accession>A0A401QBF9</accession>
<protein>
    <recommendedName>
        <fullName evidence="5">Lipid-binding serum glycoprotein N-terminal domain-containing protein</fullName>
    </recommendedName>
</protein>
<keyword evidence="7" id="KW-1185">Reference proteome</keyword>
<dbReference type="GO" id="GO:0120020">
    <property type="term" value="F:cholesterol transfer activity"/>
    <property type="evidence" value="ECO:0007669"/>
    <property type="project" value="InterPro"/>
</dbReference>
<dbReference type="PANTHER" id="PTHR47616">
    <property type="entry name" value="CHOLESTERYL ESTER TRANSFER PROTEIN"/>
    <property type="match status" value="1"/>
</dbReference>
<evidence type="ECO:0000256" key="4">
    <source>
        <dbReference type="ARBA" id="ARBA00023180"/>
    </source>
</evidence>
<reference evidence="6 7" key="1">
    <citation type="journal article" date="2018" name="Nat. Ecol. Evol.">
        <title>Shark genomes provide insights into elasmobranch evolution and the origin of vertebrates.</title>
        <authorList>
            <person name="Hara Y"/>
            <person name="Yamaguchi K"/>
            <person name="Onimaru K"/>
            <person name="Kadota M"/>
            <person name="Koyanagi M"/>
            <person name="Keeley SD"/>
            <person name="Tatsumi K"/>
            <person name="Tanaka K"/>
            <person name="Motone F"/>
            <person name="Kageyama Y"/>
            <person name="Nozu R"/>
            <person name="Adachi N"/>
            <person name="Nishimura O"/>
            <person name="Nakagawa R"/>
            <person name="Tanegashima C"/>
            <person name="Kiyatake I"/>
            <person name="Matsumoto R"/>
            <person name="Murakumo K"/>
            <person name="Nishida K"/>
            <person name="Terakita A"/>
            <person name="Kuratani S"/>
            <person name="Sato K"/>
            <person name="Hyodo S Kuraku.S."/>
        </authorList>
    </citation>
    <scope>NUCLEOTIDE SEQUENCE [LARGE SCALE GENOMIC DNA]</scope>
</reference>
<dbReference type="Gene3D" id="3.15.10.10">
    <property type="entry name" value="Bactericidal permeability-increasing protein, domain 1"/>
    <property type="match status" value="1"/>
</dbReference>
<dbReference type="PANTHER" id="PTHR47616:SF1">
    <property type="entry name" value="CHOLESTERYL ESTER TRANSFER PROTEIN"/>
    <property type="match status" value="1"/>
</dbReference>
<dbReference type="Proteomes" id="UP000288216">
    <property type="component" value="Unassembled WGS sequence"/>
</dbReference>
<dbReference type="GO" id="GO:0055091">
    <property type="term" value="P:phospholipid homeostasis"/>
    <property type="evidence" value="ECO:0007669"/>
    <property type="project" value="TreeGrafter"/>
</dbReference>